<feature type="non-terminal residue" evidence="1">
    <location>
        <position position="63"/>
    </location>
</feature>
<dbReference type="Proteomes" id="UP001305647">
    <property type="component" value="Unassembled WGS sequence"/>
</dbReference>
<gene>
    <name evidence="1" type="ORF">N658DRAFT_390571</name>
</gene>
<reference evidence="1" key="2">
    <citation type="submission" date="2023-05" db="EMBL/GenBank/DDBJ databases">
        <authorList>
            <consortium name="Lawrence Berkeley National Laboratory"/>
            <person name="Steindorff A."/>
            <person name="Hensen N."/>
            <person name="Bonometti L."/>
            <person name="Westerberg I."/>
            <person name="Brannstrom I.O."/>
            <person name="Guillou S."/>
            <person name="Cros-Aarteil S."/>
            <person name="Calhoun S."/>
            <person name="Haridas S."/>
            <person name="Kuo A."/>
            <person name="Mondo S."/>
            <person name="Pangilinan J."/>
            <person name="Riley R."/>
            <person name="Labutti K."/>
            <person name="Andreopoulos B."/>
            <person name="Lipzen A."/>
            <person name="Chen C."/>
            <person name="Yanf M."/>
            <person name="Daum C."/>
            <person name="Ng V."/>
            <person name="Clum A."/>
            <person name="Ohm R."/>
            <person name="Martin F."/>
            <person name="Silar P."/>
            <person name="Natvig D."/>
            <person name="Lalanne C."/>
            <person name="Gautier V."/>
            <person name="Ament-Velasquez S.L."/>
            <person name="Kruys A."/>
            <person name="Hutchinson M.I."/>
            <person name="Powell A.J."/>
            <person name="Barry K."/>
            <person name="Miller A.N."/>
            <person name="Grigoriev I.V."/>
            <person name="Debuchy R."/>
            <person name="Gladieux P."/>
            <person name="Thoren M.H."/>
            <person name="Johannesson H."/>
        </authorList>
    </citation>
    <scope>NUCLEOTIDE SEQUENCE</scope>
    <source>
        <strain evidence="1">CBS 757.83</strain>
    </source>
</reference>
<dbReference type="EMBL" id="MU863727">
    <property type="protein sequence ID" value="KAK4096239.1"/>
    <property type="molecule type" value="Genomic_DNA"/>
</dbReference>
<accession>A0AAN6SXB0</accession>
<feature type="non-terminal residue" evidence="1">
    <location>
        <position position="1"/>
    </location>
</feature>
<evidence type="ECO:0000313" key="2">
    <source>
        <dbReference type="Proteomes" id="UP001305647"/>
    </source>
</evidence>
<evidence type="ECO:0000313" key="1">
    <source>
        <dbReference type="EMBL" id="KAK4096239.1"/>
    </source>
</evidence>
<organism evidence="1 2">
    <name type="scientific">Parathielavia hyrcaniae</name>
    <dbReference type="NCBI Taxonomy" id="113614"/>
    <lineage>
        <taxon>Eukaryota</taxon>
        <taxon>Fungi</taxon>
        <taxon>Dikarya</taxon>
        <taxon>Ascomycota</taxon>
        <taxon>Pezizomycotina</taxon>
        <taxon>Sordariomycetes</taxon>
        <taxon>Sordariomycetidae</taxon>
        <taxon>Sordariales</taxon>
        <taxon>Chaetomiaceae</taxon>
        <taxon>Parathielavia</taxon>
    </lineage>
</organism>
<keyword evidence="2" id="KW-1185">Reference proteome</keyword>
<comment type="caution">
    <text evidence="1">The sequence shown here is derived from an EMBL/GenBank/DDBJ whole genome shotgun (WGS) entry which is preliminary data.</text>
</comment>
<protein>
    <submittedName>
        <fullName evidence="1">Uncharacterized protein</fullName>
    </submittedName>
</protein>
<proteinExistence type="predicted"/>
<name>A0AAN6SXB0_9PEZI</name>
<reference evidence="1" key="1">
    <citation type="journal article" date="2023" name="Mol. Phylogenet. Evol.">
        <title>Genome-scale phylogeny and comparative genomics of the fungal order Sordariales.</title>
        <authorList>
            <person name="Hensen N."/>
            <person name="Bonometti L."/>
            <person name="Westerberg I."/>
            <person name="Brannstrom I.O."/>
            <person name="Guillou S."/>
            <person name="Cros-Aarteil S."/>
            <person name="Calhoun S."/>
            <person name="Haridas S."/>
            <person name="Kuo A."/>
            <person name="Mondo S."/>
            <person name="Pangilinan J."/>
            <person name="Riley R."/>
            <person name="LaButti K."/>
            <person name="Andreopoulos B."/>
            <person name="Lipzen A."/>
            <person name="Chen C."/>
            <person name="Yan M."/>
            <person name="Daum C."/>
            <person name="Ng V."/>
            <person name="Clum A."/>
            <person name="Steindorff A."/>
            <person name="Ohm R.A."/>
            <person name="Martin F."/>
            <person name="Silar P."/>
            <person name="Natvig D.O."/>
            <person name="Lalanne C."/>
            <person name="Gautier V."/>
            <person name="Ament-Velasquez S.L."/>
            <person name="Kruys A."/>
            <person name="Hutchinson M.I."/>
            <person name="Powell A.J."/>
            <person name="Barry K."/>
            <person name="Miller A.N."/>
            <person name="Grigoriev I.V."/>
            <person name="Debuchy R."/>
            <person name="Gladieux P."/>
            <person name="Hiltunen Thoren M."/>
            <person name="Johannesson H."/>
        </authorList>
    </citation>
    <scope>NUCLEOTIDE SEQUENCE</scope>
    <source>
        <strain evidence="1">CBS 757.83</strain>
    </source>
</reference>
<sequence>EPDIYRAKLLLEDIIDIFAVFGRISEAAGVAQPWGLLEGGGYRSGRWGRFGGGIVDSLPDEGI</sequence>
<dbReference type="AlphaFoldDB" id="A0AAN6SXB0"/>